<accession>A0ABU2AC24</accession>
<evidence type="ECO:0000256" key="4">
    <source>
        <dbReference type="ARBA" id="ARBA00035178"/>
    </source>
</evidence>
<dbReference type="GO" id="GO:0005840">
    <property type="term" value="C:ribosome"/>
    <property type="evidence" value="ECO:0007669"/>
    <property type="project" value="UniProtKB-KW"/>
</dbReference>
<dbReference type="SUPFAM" id="SSF57829">
    <property type="entry name" value="Zn-binding ribosomal proteins"/>
    <property type="match status" value="1"/>
</dbReference>
<gene>
    <name evidence="7" type="ORF">J2X21_003910</name>
</gene>
<dbReference type="PANTHER" id="PTHR35534">
    <property type="entry name" value="50S RIBOSOMAL PROTEIN L32"/>
    <property type="match status" value="1"/>
</dbReference>
<comment type="similarity">
    <text evidence="1">Belongs to the bacterial ribosomal protein bL32 family.</text>
</comment>
<protein>
    <recommendedName>
        <fullName evidence="4">Large ribosomal subunit protein bL32</fullName>
    </recommendedName>
    <alternativeName>
        <fullName evidence="5">50S ribosomal protein L32</fullName>
    </alternativeName>
</protein>
<evidence type="ECO:0000256" key="6">
    <source>
        <dbReference type="SAM" id="MobiDB-lite"/>
    </source>
</evidence>
<dbReference type="InterPro" id="IPR011332">
    <property type="entry name" value="Ribosomal_zn-bd"/>
</dbReference>
<proteinExistence type="inferred from homology"/>
<dbReference type="NCBIfam" id="TIGR01031">
    <property type="entry name" value="rpmF_bact"/>
    <property type="match status" value="1"/>
</dbReference>
<feature type="region of interest" description="Disordered" evidence="6">
    <location>
        <begin position="1"/>
        <end position="20"/>
    </location>
</feature>
<keyword evidence="3" id="KW-0687">Ribonucleoprotein</keyword>
<evidence type="ECO:0000256" key="2">
    <source>
        <dbReference type="ARBA" id="ARBA00022980"/>
    </source>
</evidence>
<dbReference type="Proteomes" id="UP001180825">
    <property type="component" value="Unassembled WGS sequence"/>
</dbReference>
<evidence type="ECO:0000256" key="3">
    <source>
        <dbReference type="ARBA" id="ARBA00023274"/>
    </source>
</evidence>
<reference evidence="7 8" key="1">
    <citation type="submission" date="2023-07" db="EMBL/GenBank/DDBJ databases">
        <title>Sorghum-associated microbial communities from plants grown in Nebraska, USA.</title>
        <authorList>
            <person name="Schachtman D."/>
        </authorList>
    </citation>
    <scope>NUCLEOTIDE SEQUENCE [LARGE SCALE GENOMIC DNA]</scope>
    <source>
        <strain evidence="7 8">BE316</strain>
    </source>
</reference>
<evidence type="ECO:0000313" key="7">
    <source>
        <dbReference type="EMBL" id="MDR7334746.1"/>
    </source>
</evidence>
<dbReference type="InterPro" id="IPR044957">
    <property type="entry name" value="Ribosomal_bL32_bact"/>
</dbReference>
<evidence type="ECO:0000256" key="5">
    <source>
        <dbReference type="ARBA" id="ARBA00035491"/>
    </source>
</evidence>
<evidence type="ECO:0000256" key="1">
    <source>
        <dbReference type="ARBA" id="ARBA00008560"/>
    </source>
</evidence>
<evidence type="ECO:0000313" key="8">
    <source>
        <dbReference type="Proteomes" id="UP001180825"/>
    </source>
</evidence>
<dbReference type="InterPro" id="IPR002677">
    <property type="entry name" value="Ribosomal_bL32"/>
</dbReference>
<sequence length="47" mass="5173">MHRSHNALVNPGTAIEPTTGEVHLRHHISPNGFYRGRKVLKSKADAA</sequence>
<name>A0ABU2AC24_9BURK</name>
<organism evidence="7 8">
    <name type="scientific">Roseateles asaccharophilus</name>
    <dbReference type="NCBI Taxonomy" id="582607"/>
    <lineage>
        <taxon>Bacteria</taxon>
        <taxon>Pseudomonadati</taxon>
        <taxon>Pseudomonadota</taxon>
        <taxon>Betaproteobacteria</taxon>
        <taxon>Burkholderiales</taxon>
        <taxon>Sphaerotilaceae</taxon>
        <taxon>Roseateles</taxon>
    </lineage>
</organism>
<keyword evidence="2 7" id="KW-0689">Ribosomal protein</keyword>
<dbReference type="PANTHER" id="PTHR35534:SF1">
    <property type="entry name" value="LARGE RIBOSOMAL SUBUNIT PROTEIN BL32"/>
    <property type="match status" value="1"/>
</dbReference>
<dbReference type="Pfam" id="PF01783">
    <property type="entry name" value="Ribosomal_L32p"/>
    <property type="match status" value="1"/>
</dbReference>
<keyword evidence="8" id="KW-1185">Reference proteome</keyword>
<comment type="caution">
    <text evidence="7">The sequence shown here is derived from an EMBL/GenBank/DDBJ whole genome shotgun (WGS) entry which is preliminary data.</text>
</comment>
<dbReference type="EMBL" id="JAVDXV010000008">
    <property type="protein sequence ID" value="MDR7334746.1"/>
    <property type="molecule type" value="Genomic_DNA"/>
</dbReference>